<dbReference type="AlphaFoldDB" id="A0AAD7SZ80"/>
<reference evidence="2" key="1">
    <citation type="journal article" date="2023" name="Science">
        <title>Genome structures resolve the early diversification of teleost fishes.</title>
        <authorList>
            <person name="Parey E."/>
            <person name="Louis A."/>
            <person name="Montfort J."/>
            <person name="Bouchez O."/>
            <person name="Roques C."/>
            <person name="Iampietro C."/>
            <person name="Lluch J."/>
            <person name="Castinel A."/>
            <person name="Donnadieu C."/>
            <person name="Desvignes T."/>
            <person name="Floi Bucao C."/>
            <person name="Jouanno E."/>
            <person name="Wen M."/>
            <person name="Mejri S."/>
            <person name="Dirks R."/>
            <person name="Jansen H."/>
            <person name="Henkel C."/>
            <person name="Chen W.J."/>
            <person name="Zahm M."/>
            <person name="Cabau C."/>
            <person name="Klopp C."/>
            <person name="Thompson A.W."/>
            <person name="Robinson-Rechavi M."/>
            <person name="Braasch I."/>
            <person name="Lecointre G."/>
            <person name="Bobe J."/>
            <person name="Postlethwait J.H."/>
            <person name="Berthelot C."/>
            <person name="Roest Crollius H."/>
            <person name="Guiguen Y."/>
        </authorList>
    </citation>
    <scope>NUCLEOTIDE SEQUENCE</scope>
    <source>
        <strain evidence="2">NC1722</strain>
    </source>
</reference>
<name>A0AAD7SZ80_9TELE</name>
<feature type="region of interest" description="Disordered" evidence="1">
    <location>
        <begin position="78"/>
        <end position="97"/>
    </location>
</feature>
<evidence type="ECO:0000313" key="2">
    <source>
        <dbReference type="EMBL" id="KAJ8411511.1"/>
    </source>
</evidence>
<evidence type="ECO:0000313" key="3">
    <source>
        <dbReference type="Proteomes" id="UP001221898"/>
    </source>
</evidence>
<accession>A0AAD7SZ80</accession>
<proteinExistence type="predicted"/>
<organism evidence="2 3">
    <name type="scientific">Aldrovandia affinis</name>
    <dbReference type="NCBI Taxonomy" id="143900"/>
    <lineage>
        <taxon>Eukaryota</taxon>
        <taxon>Metazoa</taxon>
        <taxon>Chordata</taxon>
        <taxon>Craniata</taxon>
        <taxon>Vertebrata</taxon>
        <taxon>Euteleostomi</taxon>
        <taxon>Actinopterygii</taxon>
        <taxon>Neopterygii</taxon>
        <taxon>Teleostei</taxon>
        <taxon>Notacanthiformes</taxon>
        <taxon>Halosauridae</taxon>
        <taxon>Aldrovandia</taxon>
    </lineage>
</organism>
<comment type="caution">
    <text evidence="2">The sequence shown here is derived from an EMBL/GenBank/DDBJ whole genome shotgun (WGS) entry which is preliminary data.</text>
</comment>
<feature type="region of interest" description="Disordered" evidence="1">
    <location>
        <begin position="1"/>
        <end position="24"/>
    </location>
</feature>
<keyword evidence="3" id="KW-1185">Reference proteome</keyword>
<dbReference type="Proteomes" id="UP001221898">
    <property type="component" value="Unassembled WGS sequence"/>
</dbReference>
<protein>
    <submittedName>
        <fullName evidence="2">Uncharacterized protein</fullName>
    </submittedName>
</protein>
<sequence>MASSNTYKKPSPIRPQNRWQPTYPWGPRPDAICMPAAVSSSRPTGASSSILCYSPRVGERQCRLLLISILCTEQLGEEDHRSLSHLPQITRDPPDHT</sequence>
<evidence type="ECO:0000256" key="1">
    <source>
        <dbReference type="SAM" id="MobiDB-lite"/>
    </source>
</evidence>
<dbReference type="EMBL" id="JAINUG010000022">
    <property type="protein sequence ID" value="KAJ8411511.1"/>
    <property type="molecule type" value="Genomic_DNA"/>
</dbReference>
<gene>
    <name evidence="2" type="ORF">AAFF_G00163190</name>
</gene>